<feature type="transmembrane region" description="Helical" evidence="1">
    <location>
        <begin position="168"/>
        <end position="190"/>
    </location>
</feature>
<evidence type="ECO:0000313" key="3">
    <source>
        <dbReference type="WBParaSite" id="ACRNAN_scaffold21.g28839.t1"/>
    </source>
</evidence>
<keyword evidence="1" id="KW-1133">Transmembrane helix</keyword>
<feature type="transmembrane region" description="Helical" evidence="1">
    <location>
        <begin position="76"/>
        <end position="99"/>
    </location>
</feature>
<protein>
    <submittedName>
        <fullName evidence="3">Uncharacterized protein</fullName>
    </submittedName>
</protein>
<evidence type="ECO:0000256" key="1">
    <source>
        <dbReference type="SAM" id="Phobius"/>
    </source>
</evidence>
<dbReference type="PANTHER" id="PTHR23021:SF82">
    <property type="entry name" value="G PROTEIN-COUPLED RECEPTOR"/>
    <property type="match status" value="1"/>
</dbReference>
<keyword evidence="2" id="KW-1185">Reference proteome</keyword>
<name>A0A914DB22_9BILA</name>
<proteinExistence type="predicted"/>
<dbReference type="InterPro" id="IPR019425">
    <property type="entry name" value="7TM_GPCR_serpentine_rcpt_Srt"/>
</dbReference>
<organism evidence="2 3">
    <name type="scientific">Acrobeloides nanus</name>
    <dbReference type="NCBI Taxonomy" id="290746"/>
    <lineage>
        <taxon>Eukaryota</taxon>
        <taxon>Metazoa</taxon>
        <taxon>Ecdysozoa</taxon>
        <taxon>Nematoda</taxon>
        <taxon>Chromadorea</taxon>
        <taxon>Rhabditida</taxon>
        <taxon>Tylenchina</taxon>
        <taxon>Cephalobomorpha</taxon>
        <taxon>Cephaloboidea</taxon>
        <taxon>Cephalobidae</taxon>
        <taxon>Acrobeloides</taxon>
    </lineage>
</organism>
<dbReference type="WBParaSite" id="ACRNAN_scaffold21.g28839.t1">
    <property type="protein sequence ID" value="ACRNAN_scaffold21.g28839.t1"/>
    <property type="gene ID" value="ACRNAN_scaffold21.g28839"/>
</dbReference>
<reference evidence="3" key="1">
    <citation type="submission" date="2022-11" db="UniProtKB">
        <authorList>
            <consortium name="WormBaseParasite"/>
        </authorList>
    </citation>
    <scope>IDENTIFICATION</scope>
</reference>
<evidence type="ECO:0000313" key="2">
    <source>
        <dbReference type="Proteomes" id="UP000887540"/>
    </source>
</evidence>
<dbReference type="Proteomes" id="UP000887540">
    <property type="component" value="Unplaced"/>
</dbReference>
<sequence length="270" mass="31141">MLHLGIMDILQLITYFGSIGIMMLMNKSFPFLVNKILSSFGITTWLGMGVMTLILSINRFITLLDIKFPICIKEIIFYRILLISGYIFTTICLTIMFLPKLGLTINIMWFEFEKDFAQINLMSIFTYIDIGILSAALILYLITVGYLIFNRHFNTSNTRLIAHHELRLFFQAMFICVYKSVVGTMISFWIPSDNLSCTIFYCFALIESGYNPYMYFLTNRALRQEILQMFSLTPKNSNKIHVLAVSYKPAGPRNQSNIDPSIYLHIPSSI</sequence>
<dbReference type="SUPFAM" id="SSF81321">
    <property type="entry name" value="Family A G protein-coupled receptor-like"/>
    <property type="match status" value="1"/>
</dbReference>
<feature type="transmembrane region" description="Helical" evidence="1">
    <location>
        <begin position="12"/>
        <end position="33"/>
    </location>
</feature>
<dbReference type="PANTHER" id="PTHR23021">
    <property type="entry name" value="SERPENTINE RECEPTOR, CLASS T"/>
    <property type="match status" value="1"/>
</dbReference>
<keyword evidence="1" id="KW-0812">Transmembrane</keyword>
<feature type="transmembrane region" description="Helical" evidence="1">
    <location>
        <begin position="119"/>
        <end position="148"/>
    </location>
</feature>
<keyword evidence="1" id="KW-0472">Membrane</keyword>
<accession>A0A914DB22</accession>
<dbReference type="AlphaFoldDB" id="A0A914DB22"/>
<feature type="transmembrane region" description="Helical" evidence="1">
    <location>
        <begin position="45"/>
        <end position="64"/>
    </location>
</feature>